<feature type="region of interest" description="Disordered" evidence="1">
    <location>
        <begin position="1"/>
        <end position="26"/>
    </location>
</feature>
<evidence type="ECO:0000259" key="2">
    <source>
        <dbReference type="PROSITE" id="PS50835"/>
    </source>
</evidence>
<dbReference type="GO" id="GO:0001501">
    <property type="term" value="P:skeletal system development"/>
    <property type="evidence" value="ECO:0007669"/>
    <property type="project" value="TreeGrafter"/>
</dbReference>
<evidence type="ECO:0000313" key="3">
    <source>
        <dbReference type="EMBL" id="EHA99544.1"/>
    </source>
</evidence>
<dbReference type="GO" id="GO:0072534">
    <property type="term" value="C:perineuronal net"/>
    <property type="evidence" value="ECO:0007669"/>
    <property type="project" value="TreeGrafter"/>
</dbReference>
<dbReference type="InParanoid" id="G5AR84"/>
<proteinExistence type="predicted"/>
<dbReference type="STRING" id="10181.G5AR84"/>
<dbReference type="FunFam" id="2.60.40.10:FF:000846">
    <property type="entry name" value="Hyaluronan and proteoglycan link protein 2"/>
    <property type="match status" value="1"/>
</dbReference>
<organism evidence="3 4">
    <name type="scientific">Heterocephalus glaber</name>
    <name type="common">Naked mole rat</name>
    <dbReference type="NCBI Taxonomy" id="10181"/>
    <lineage>
        <taxon>Eukaryota</taxon>
        <taxon>Metazoa</taxon>
        <taxon>Chordata</taxon>
        <taxon>Craniata</taxon>
        <taxon>Vertebrata</taxon>
        <taxon>Euteleostomi</taxon>
        <taxon>Mammalia</taxon>
        <taxon>Eutheria</taxon>
        <taxon>Euarchontoglires</taxon>
        <taxon>Glires</taxon>
        <taxon>Rodentia</taxon>
        <taxon>Hystricomorpha</taxon>
        <taxon>Bathyergidae</taxon>
        <taxon>Heterocephalus</taxon>
    </lineage>
</organism>
<evidence type="ECO:0000313" key="4">
    <source>
        <dbReference type="Proteomes" id="UP000006813"/>
    </source>
</evidence>
<dbReference type="SMART" id="SM00409">
    <property type="entry name" value="IG"/>
    <property type="match status" value="1"/>
</dbReference>
<dbReference type="GO" id="GO:0007417">
    <property type="term" value="P:central nervous system development"/>
    <property type="evidence" value="ECO:0007669"/>
    <property type="project" value="TreeGrafter"/>
</dbReference>
<dbReference type="InterPro" id="IPR007110">
    <property type="entry name" value="Ig-like_dom"/>
</dbReference>
<dbReference type="Gene3D" id="2.60.40.10">
    <property type="entry name" value="Immunoglobulins"/>
    <property type="match status" value="1"/>
</dbReference>
<dbReference type="InterPro" id="IPR013783">
    <property type="entry name" value="Ig-like_fold"/>
</dbReference>
<dbReference type="GO" id="GO:0045202">
    <property type="term" value="C:synapse"/>
    <property type="evidence" value="ECO:0007669"/>
    <property type="project" value="TreeGrafter"/>
</dbReference>
<feature type="domain" description="Ig-like" evidence="2">
    <location>
        <begin position="28"/>
        <end position="136"/>
    </location>
</feature>
<dbReference type="InterPro" id="IPR003599">
    <property type="entry name" value="Ig_sub"/>
</dbReference>
<gene>
    <name evidence="3" type="ORF">GW7_14273</name>
</gene>
<dbReference type="PANTHER" id="PTHR22804">
    <property type="entry name" value="AGGRECAN/VERSICAN PROTEOGLYCAN"/>
    <property type="match status" value="1"/>
</dbReference>
<dbReference type="GO" id="GO:0005615">
    <property type="term" value="C:extracellular space"/>
    <property type="evidence" value="ECO:0007669"/>
    <property type="project" value="TreeGrafter"/>
</dbReference>
<dbReference type="GO" id="GO:0010001">
    <property type="term" value="P:glial cell differentiation"/>
    <property type="evidence" value="ECO:0007669"/>
    <property type="project" value="TreeGrafter"/>
</dbReference>
<accession>G5AR84</accession>
<protein>
    <submittedName>
        <fullName evidence="3">Hyaluronan and proteoglycan link protein 2</fullName>
    </submittedName>
</protein>
<dbReference type="GO" id="GO:0002052">
    <property type="term" value="P:positive regulation of neuroblast proliferation"/>
    <property type="evidence" value="ECO:0007669"/>
    <property type="project" value="TreeGrafter"/>
</dbReference>
<dbReference type="eggNOG" id="ENOG502QV1D">
    <property type="taxonomic scope" value="Eukaryota"/>
</dbReference>
<dbReference type="AlphaFoldDB" id="G5AR84"/>
<dbReference type="Pfam" id="PF07686">
    <property type="entry name" value="V-set"/>
    <property type="match status" value="1"/>
</dbReference>
<sequence>MRTQGPGSRGEDAAGEGGQVLPALQPGPHYLLPPIHEVIHSRRGATATLPCVLGASPPSYKVRWSKVEPGELRESPILITNGLHARGYGPLGGRARLRQGHRLDASLVLADVRLEDEGRYRCELINGVEDESAAIQ</sequence>
<dbReference type="EMBL" id="JH166592">
    <property type="protein sequence ID" value="EHA99544.1"/>
    <property type="molecule type" value="Genomic_DNA"/>
</dbReference>
<reference evidence="3 4" key="1">
    <citation type="journal article" date="2011" name="Nature">
        <title>Genome sequencing reveals insights into physiology and longevity of the naked mole rat.</title>
        <authorList>
            <person name="Kim E.B."/>
            <person name="Fang X."/>
            <person name="Fushan A.A."/>
            <person name="Huang Z."/>
            <person name="Lobanov A.V."/>
            <person name="Han L."/>
            <person name="Marino S.M."/>
            <person name="Sun X."/>
            <person name="Turanov A.A."/>
            <person name="Yang P."/>
            <person name="Yim S.H."/>
            <person name="Zhao X."/>
            <person name="Kasaikina M.V."/>
            <person name="Stoletzki N."/>
            <person name="Peng C."/>
            <person name="Polak P."/>
            <person name="Xiong Z."/>
            <person name="Kiezun A."/>
            <person name="Zhu Y."/>
            <person name="Chen Y."/>
            <person name="Kryukov G.V."/>
            <person name="Zhang Q."/>
            <person name="Peshkin L."/>
            <person name="Yang L."/>
            <person name="Bronson R.T."/>
            <person name="Buffenstein R."/>
            <person name="Wang B."/>
            <person name="Han C."/>
            <person name="Li Q."/>
            <person name="Chen L."/>
            <person name="Zhao W."/>
            <person name="Sunyaev S.R."/>
            <person name="Park T.J."/>
            <person name="Zhang G."/>
            <person name="Wang J."/>
            <person name="Gladyshev V.N."/>
        </authorList>
    </citation>
    <scope>NUCLEOTIDE SEQUENCE [LARGE SCALE GENOMIC DNA]</scope>
</reference>
<name>G5AR84_HETGA</name>
<dbReference type="SUPFAM" id="SSF48726">
    <property type="entry name" value="Immunoglobulin"/>
    <property type="match status" value="1"/>
</dbReference>
<dbReference type="Proteomes" id="UP000006813">
    <property type="component" value="Unassembled WGS sequence"/>
</dbReference>
<dbReference type="SMART" id="SM00406">
    <property type="entry name" value="IGv"/>
    <property type="match status" value="1"/>
</dbReference>
<dbReference type="PANTHER" id="PTHR22804:SF8">
    <property type="entry name" value="HYALURONAN AND PROTEOGLYCAN LINK PROTEIN 2"/>
    <property type="match status" value="1"/>
</dbReference>
<evidence type="ECO:0000256" key="1">
    <source>
        <dbReference type="SAM" id="MobiDB-lite"/>
    </source>
</evidence>
<dbReference type="InterPro" id="IPR013106">
    <property type="entry name" value="Ig_V-set"/>
</dbReference>
<dbReference type="InterPro" id="IPR036179">
    <property type="entry name" value="Ig-like_dom_sf"/>
</dbReference>
<dbReference type="InterPro" id="IPR050691">
    <property type="entry name" value="Hyaluronan_bind_Proteoglycan"/>
</dbReference>
<dbReference type="PROSITE" id="PS50835">
    <property type="entry name" value="IG_LIKE"/>
    <property type="match status" value="1"/>
</dbReference>